<dbReference type="InterPro" id="IPR038371">
    <property type="entry name" value="Cu_polyphenol_OxRdtase_sf"/>
</dbReference>
<keyword evidence="4" id="KW-0479">Metal-binding</keyword>
<comment type="catalytic activity">
    <reaction evidence="7">
        <text>adenosine + H2O + H(+) = inosine + NH4(+)</text>
        <dbReference type="Rhea" id="RHEA:24408"/>
        <dbReference type="ChEBI" id="CHEBI:15377"/>
        <dbReference type="ChEBI" id="CHEBI:15378"/>
        <dbReference type="ChEBI" id="CHEBI:16335"/>
        <dbReference type="ChEBI" id="CHEBI:17596"/>
        <dbReference type="ChEBI" id="CHEBI:28938"/>
        <dbReference type="EC" id="3.5.4.4"/>
    </reaction>
    <physiologicalReaction direction="left-to-right" evidence="7">
        <dbReference type="Rhea" id="RHEA:24409"/>
    </physiologicalReaction>
</comment>
<gene>
    <name evidence="11" type="primary">pgeF</name>
    <name evidence="11" type="ORF">J9260_07075</name>
</gene>
<keyword evidence="3" id="KW-0808">Transferase</keyword>
<evidence type="ECO:0000313" key="12">
    <source>
        <dbReference type="Proteomes" id="UP000672009"/>
    </source>
</evidence>
<dbReference type="AlphaFoldDB" id="A0A975FBL4"/>
<evidence type="ECO:0000256" key="7">
    <source>
        <dbReference type="ARBA" id="ARBA00047989"/>
    </source>
</evidence>
<dbReference type="KEGG" id="tun:J9260_07075"/>
<sequence length="252" mass="27252">MVESVNPHWLTPNWAAPANIRAVCTTRQGGVSAPPFASLNLGDHVGDDPYAVARNRMIVGDVLQLPTEPLWLQQVHGVDVCGMDVSTCYPQGDASVAFRKNQVCVVMTADCLPVLFCDKAGTRIAAAHAGWRGLEAGVLEQTLQRMDCPTTEVMAWLGPAIGAQAFEVGDEVRAAFMQHDPAAASAFQPSDTAGKWLADIYQLARQRLQRAGVSVSAISGGDFCTYSDAERFFSYRRDGQTGRMACLIWMDA</sequence>
<dbReference type="GO" id="GO:0017061">
    <property type="term" value="F:S-methyl-5-thioadenosine phosphorylase activity"/>
    <property type="evidence" value="ECO:0007669"/>
    <property type="project" value="UniProtKB-EC"/>
</dbReference>
<keyword evidence="5" id="KW-0378">Hydrolase</keyword>
<keyword evidence="6" id="KW-0862">Zinc</keyword>
<evidence type="ECO:0000256" key="3">
    <source>
        <dbReference type="ARBA" id="ARBA00022679"/>
    </source>
</evidence>
<evidence type="ECO:0000256" key="2">
    <source>
        <dbReference type="ARBA" id="ARBA00007353"/>
    </source>
</evidence>
<accession>A0A975FBL4</accession>
<dbReference type="RefSeq" id="WP_210220316.1">
    <property type="nucleotide sequence ID" value="NZ_CP072793.1"/>
</dbReference>
<protein>
    <recommendedName>
        <fullName evidence="10">Purine nucleoside phosphorylase</fullName>
    </recommendedName>
</protein>
<evidence type="ECO:0000256" key="8">
    <source>
        <dbReference type="ARBA" id="ARBA00048968"/>
    </source>
</evidence>
<comment type="catalytic activity">
    <reaction evidence="8">
        <text>adenosine + phosphate = alpha-D-ribose 1-phosphate + adenine</text>
        <dbReference type="Rhea" id="RHEA:27642"/>
        <dbReference type="ChEBI" id="CHEBI:16335"/>
        <dbReference type="ChEBI" id="CHEBI:16708"/>
        <dbReference type="ChEBI" id="CHEBI:43474"/>
        <dbReference type="ChEBI" id="CHEBI:57720"/>
        <dbReference type="EC" id="2.4.2.1"/>
    </reaction>
    <physiologicalReaction direction="left-to-right" evidence="8">
        <dbReference type="Rhea" id="RHEA:27643"/>
    </physiologicalReaction>
</comment>
<dbReference type="PANTHER" id="PTHR30616:SF2">
    <property type="entry name" value="PURINE NUCLEOSIDE PHOSPHORYLASE LACC1"/>
    <property type="match status" value="1"/>
</dbReference>
<dbReference type="GO" id="GO:0005507">
    <property type="term" value="F:copper ion binding"/>
    <property type="evidence" value="ECO:0007669"/>
    <property type="project" value="TreeGrafter"/>
</dbReference>
<evidence type="ECO:0000256" key="4">
    <source>
        <dbReference type="ARBA" id="ARBA00022723"/>
    </source>
</evidence>
<reference evidence="11" key="1">
    <citation type="submission" date="2021-04" db="EMBL/GenBank/DDBJ databases">
        <title>Genomics, taxonomy and metabolism of representatives of sulfur bacteria of the genus Thiothrix: Thiothrix fructosivorans QT, Thiothrix unzii A1T and three new species, Thiothrix subterranea sp. nov., Thiothrix litoralis sp. nov. and 'Candidatus Thiothrix anitrata' sp. nov.</title>
        <authorList>
            <person name="Ravin N.V."/>
            <person name="Smolyakov D."/>
            <person name="Rudenko T.S."/>
            <person name="Mardanov A.V."/>
            <person name="Beletsky A.V."/>
            <person name="Markov N.D."/>
            <person name="Fomenkov A.I."/>
            <person name="Roberts R.J."/>
            <person name="Karnachuk O.V."/>
            <person name="Novikov A."/>
            <person name="Grabovich M.Y."/>
        </authorList>
    </citation>
    <scope>NUCLEOTIDE SEQUENCE</scope>
    <source>
        <strain evidence="11">A1</strain>
    </source>
</reference>
<organism evidence="11 12">
    <name type="scientific">Thiothrix unzii</name>
    <dbReference type="NCBI Taxonomy" id="111769"/>
    <lineage>
        <taxon>Bacteria</taxon>
        <taxon>Pseudomonadati</taxon>
        <taxon>Pseudomonadota</taxon>
        <taxon>Gammaproteobacteria</taxon>
        <taxon>Thiotrichales</taxon>
        <taxon>Thiotrichaceae</taxon>
        <taxon>Thiothrix</taxon>
    </lineage>
</organism>
<evidence type="ECO:0000256" key="9">
    <source>
        <dbReference type="ARBA" id="ARBA00049893"/>
    </source>
</evidence>
<dbReference type="EMBL" id="CP072793">
    <property type="protein sequence ID" value="QTR54842.1"/>
    <property type="molecule type" value="Genomic_DNA"/>
</dbReference>
<proteinExistence type="inferred from homology"/>
<evidence type="ECO:0000313" key="11">
    <source>
        <dbReference type="EMBL" id="QTR54842.1"/>
    </source>
</evidence>
<dbReference type="NCBIfam" id="TIGR00726">
    <property type="entry name" value="peptidoglycan editing factor PgeF"/>
    <property type="match status" value="1"/>
</dbReference>
<dbReference type="InterPro" id="IPR011324">
    <property type="entry name" value="Cytotoxic_necrot_fac-like_cat"/>
</dbReference>
<dbReference type="Proteomes" id="UP000672009">
    <property type="component" value="Chromosome"/>
</dbReference>
<dbReference type="GO" id="GO:0016787">
    <property type="term" value="F:hydrolase activity"/>
    <property type="evidence" value="ECO:0007669"/>
    <property type="project" value="UniProtKB-KW"/>
</dbReference>
<name>A0A975FBL4_9GAMM</name>
<comment type="catalytic activity">
    <reaction evidence="1">
        <text>inosine + phosphate = alpha-D-ribose 1-phosphate + hypoxanthine</text>
        <dbReference type="Rhea" id="RHEA:27646"/>
        <dbReference type="ChEBI" id="CHEBI:17368"/>
        <dbReference type="ChEBI" id="CHEBI:17596"/>
        <dbReference type="ChEBI" id="CHEBI:43474"/>
        <dbReference type="ChEBI" id="CHEBI:57720"/>
        <dbReference type="EC" id="2.4.2.1"/>
    </reaction>
    <physiologicalReaction direction="left-to-right" evidence="1">
        <dbReference type="Rhea" id="RHEA:27647"/>
    </physiologicalReaction>
</comment>
<evidence type="ECO:0000256" key="1">
    <source>
        <dbReference type="ARBA" id="ARBA00000553"/>
    </source>
</evidence>
<keyword evidence="12" id="KW-1185">Reference proteome</keyword>
<dbReference type="PANTHER" id="PTHR30616">
    <property type="entry name" value="UNCHARACTERIZED PROTEIN YFIH"/>
    <property type="match status" value="1"/>
</dbReference>
<dbReference type="Gene3D" id="3.60.140.10">
    <property type="entry name" value="CNF1/YfiH-like putative cysteine hydrolases"/>
    <property type="match status" value="1"/>
</dbReference>
<evidence type="ECO:0000256" key="10">
    <source>
        <dbReference type="RuleBase" id="RU361274"/>
    </source>
</evidence>
<dbReference type="InterPro" id="IPR003730">
    <property type="entry name" value="Cu_polyphenol_OxRdtase"/>
</dbReference>
<evidence type="ECO:0000256" key="5">
    <source>
        <dbReference type="ARBA" id="ARBA00022801"/>
    </source>
</evidence>
<dbReference type="Pfam" id="PF02578">
    <property type="entry name" value="Cu-oxidase_4"/>
    <property type="match status" value="1"/>
</dbReference>
<dbReference type="CDD" id="cd16833">
    <property type="entry name" value="YfiH"/>
    <property type="match status" value="1"/>
</dbReference>
<comment type="catalytic activity">
    <reaction evidence="9">
        <text>S-methyl-5'-thioadenosine + phosphate = 5-(methylsulfanyl)-alpha-D-ribose 1-phosphate + adenine</text>
        <dbReference type="Rhea" id="RHEA:11852"/>
        <dbReference type="ChEBI" id="CHEBI:16708"/>
        <dbReference type="ChEBI" id="CHEBI:17509"/>
        <dbReference type="ChEBI" id="CHEBI:43474"/>
        <dbReference type="ChEBI" id="CHEBI:58533"/>
        <dbReference type="EC" id="2.4.2.28"/>
    </reaction>
    <physiologicalReaction direction="left-to-right" evidence="9">
        <dbReference type="Rhea" id="RHEA:11853"/>
    </physiologicalReaction>
</comment>
<dbReference type="SUPFAM" id="SSF64438">
    <property type="entry name" value="CNF1/YfiH-like putative cysteine hydrolases"/>
    <property type="match status" value="1"/>
</dbReference>
<evidence type="ECO:0000256" key="6">
    <source>
        <dbReference type="ARBA" id="ARBA00022833"/>
    </source>
</evidence>
<comment type="similarity">
    <text evidence="2 10">Belongs to the purine nucleoside phosphorylase YfiH/LACC1 family.</text>
</comment>